<feature type="compositionally biased region" description="Acidic residues" evidence="2">
    <location>
        <begin position="224"/>
        <end position="274"/>
    </location>
</feature>
<evidence type="ECO:0000256" key="1">
    <source>
        <dbReference type="SAM" id="Coils"/>
    </source>
</evidence>
<evidence type="ECO:0000313" key="5">
    <source>
        <dbReference type="Proteomes" id="UP001318860"/>
    </source>
</evidence>
<feature type="coiled-coil region" evidence="1">
    <location>
        <begin position="480"/>
        <end position="507"/>
    </location>
</feature>
<gene>
    <name evidence="4" type="ORF">DH2020_010151</name>
</gene>
<feature type="region of interest" description="Disordered" evidence="2">
    <location>
        <begin position="1"/>
        <end position="28"/>
    </location>
</feature>
<keyword evidence="1" id="KW-0175">Coiled coil</keyword>
<feature type="domain" description="PTC1-like winged helix-turn-helix" evidence="3">
    <location>
        <begin position="339"/>
        <end position="421"/>
    </location>
</feature>
<feature type="compositionally biased region" description="Basic and acidic residues" evidence="2">
    <location>
        <begin position="1"/>
        <end position="10"/>
    </location>
</feature>
<dbReference type="PANTHER" id="PTHR46740">
    <property type="entry name" value="PROTEIN DYAD"/>
    <property type="match status" value="1"/>
</dbReference>
<dbReference type="InterPro" id="IPR044221">
    <property type="entry name" value="DYAD/AMEIOTIC1"/>
</dbReference>
<feature type="region of interest" description="Disordered" evidence="2">
    <location>
        <begin position="222"/>
        <end position="323"/>
    </location>
</feature>
<accession>A0ABR0X8B9</accession>
<dbReference type="Proteomes" id="UP001318860">
    <property type="component" value="Unassembled WGS sequence"/>
</dbReference>
<dbReference type="EMBL" id="JABTTQ020000005">
    <property type="protein sequence ID" value="KAK6155903.1"/>
    <property type="molecule type" value="Genomic_DNA"/>
</dbReference>
<dbReference type="PANTHER" id="PTHR46740:SF2">
    <property type="entry name" value="PROTEIN DYAD"/>
    <property type="match status" value="1"/>
</dbReference>
<name>A0ABR0X8B9_REHGL</name>
<evidence type="ECO:0000313" key="4">
    <source>
        <dbReference type="EMBL" id="KAK6155903.1"/>
    </source>
</evidence>
<comment type="caution">
    <text evidence="4">The sequence shown here is derived from an EMBL/GenBank/DDBJ whole genome shotgun (WGS) entry which is preliminary data.</text>
</comment>
<reference evidence="4 5" key="1">
    <citation type="journal article" date="2021" name="Comput. Struct. Biotechnol. J.">
        <title>De novo genome assembly of the potent medicinal plant Rehmannia glutinosa using nanopore technology.</title>
        <authorList>
            <person name="Ma L."/>
            <person name="Dong C."/>
            <person name="Song C."/>
            <person name="Wang X."/>
            <person name="Zheng X."/>
            <person name="Niu Y."/>
            <person name="Chen S."/>
            <person name="Feng W."/>
        </authorList>
    </citation>
    <scope>NUCLEOTIDE SEQUENCE [LARGE SCALE GENOMIC DNA]</scope>
    <source>
        <strain evidence="4">DH-2019</strain>
    </source>
</reference>
<dbReference type="Pfam" id="PF25874">
    <property type="entry name" value="WHD_plant_repro"/>
    <property type="match status" value="1"/>
</dbReference>
<proteinExistence type="predicted"/>
<evidence type="ECO:0000256" key="2">
    <source>
        <dbReference type="SAM" id="MobiDB-lite"/>
    </source>
</evidence>
<feature type="compositionally biased region" description="Basic residues" evidence="2">
    <location>
        <begin position="308"/>
        <end position="323"/>
    </location>
</feature>
<evidence type="ECO:0000259" key="3">
    <source>
        <dbReference type="Pfam" id="PF25874"/>
    </source>
</evidence>
<feature type="compositionally biased region" description="Basic residues" evidence="2">
    <location>
        <begin position="284"/>
        <end position="301"/>
    </location>
</feature>
<dbReference type="InterPro" id="IPR059080">
    <property type="entry name" value="WHD_PTC1"/>
</dbReference>
<keyword evidence="5" id="KW-1185">Reference proteome</keyword>
<organism evidence="4 5">
    <name type="scientific">Rehmannia glutinosa</name>
    <name type="common">Chinese foxglove</name>
    <dbReference type="NCBI Taxonomy" id="99300"/>
    <lineage>
        <taxon>Eukaryota</taxon>
        <taxon>Viridiplantae</taxon>
        <taxon>Streptophyta</taxon>
        <taxon>Embryophyta</taxon>
        <taxon>Tracheophyta</taxon>
        <taxon>Spermatophyta</taxon>
        <taxon>Magnoliopsida</taxon>
        <taxon>eudicotyledons</taxon>
        <taxon>Gunneridae</taxon>
        <taxon>Pentapetalae</taxon>
        <taxon>asterids</taxon>
        <taxon>lamiids</taxon>
        <taxon>Lamiales</taxon>
        <taxon>Orobanchaceae</taxon>
        <taxon>Rehmannieae</taxon>
        <taxon>Rehmannia</taxon>
    </lineage>
</organism>
<sequence>MDQSCQKEAEQGSITAADHVPRPPSSDHCTLLLKEPENDGDKSESQNHIKPGYLYEIDHIHLPPRTPVHLRSIRVAMVCEKTEMNVAVRYPSMESLRAFFNYSKRETHPALDEKFVMGIALAEKVLIRLVPAEIFSEQKSLETFWLIYSCKDNITVTRKKGSCLSDALKGNGIVRWGIRRQVKYLGRHKESDDIDVNAQNSSSSFINGIEDSQMELGHTCDERESIEEEKNGEDDDEDKEEKGDGEEDEENDDDDDQENEDEEEEEEEEEEDEDEKIKETNYKNLKRKRYSFRNIGVKKPKKENLQIKKQKHKKSQNKKNKGRSIRFKEALVLRDPKDRWSAERYKLAEQNLLMVMKSKGATAENPILRPQLRAEARKRIGDTGLLDHLLKHMAGKLAPGGEERFRRRHNPDGAMEYWLESADLVNIRRDAGVTDPYWVPPPGWKPGDSPTQDPVCARELKLLKDDITKIKRDLALMATKMQLEEEVGKLRRELDEISSKRRQEENQAITIASSSRSDISQKLDQLTTSLDSSKCDFGSGHVPVERYKEQLMAISDFVKEIEEKIGKSTPPNVEKRARKDSSLMAPTDTHITKEKRAVAKCKQQEVQALIAARGETTSEIGKNQNNGQNVAAAETEKTTAAEEKAAKIQRMKSGFRICKPQGTFLWPNMVKDNINTSININSSSQVMVQVEVPTPPSVSSSTASAPPQLPNYGHQPLVKPLAEKRAVKVTVSTVSNGPNYEDGVNDYSTSAAALINLNDTPTKLNDMPPLTQMSASARTSQWESGAYGPRNVMGYDKQEYNNMTCCCSSSATSLPCEVGNWLALSTLKSASDESTHG</sequence>
<protein>
    <recommendedName>
        <fullName evidence="3">PTC1-like winged helix-turn-helix domain-containing protein</fullName>
    </recommendedName>
</protein>